<feature type="domain" description="C2H2-type" evidence="4">
    <location>
        <begin position="75"/>
        <end position="103"/>
    </location>
</feature>
<sequence length="280" mass="32087">MTTVSHDRASDTESTGPGTPQSDADMTWDGAADEADEHHEHDRTEATFAHIDPSRELTREEREKWKRSGHKPGNYICPECGKGLSRIDSLTRHRRSRHRVGRQYFCRHPGCRRQTWGFGRFDNYRRHMESSHGVTIEPNDTEERHIAGRDATTDEAPKPPRVVSIAAQSAQAEKRGSYICIPLPAKPKQREPEHANVSTNLPQPTAVPKERTITPPSSAFFGSLRPVTEDIRSLDKDELMRRLRDKTKECEELQQRNRILAMERDEYVEALRLSEEMRGV</sequence>
<proteinExistence type="predicted"/>
<gene>
    <name evidence="5" type="ORF">SUNI508_11623</name>
</gene>
<name>A0ABR2UH93_9PEZI</name>
<evidence type="ECO:0000259" key="4">
    <source>
        <dbReference type="PROSITE" id="PS50157"/>
    </source>
</evidence>
<keyword evidence="1" id="KW-0863">Zinc-finger</keyword>
<feature type="compositionally biased region" description="Basic and acidic residues" evidence="3">
    <location>
        <begin position="36"/>
        <end position="45"/>
    </location>
</feature>
<dbReference type="InterPro" id="IPR013087">
    <property type="entry name" value="Znf_C2H2_type"/>
</dbReference>
<feature type="compositionally biased region" description="Polar residues" evidence="3">
    <location>
        <begin position="12"/>
        <end position="24"/>
    </location>
</feature>
<feature type="region of interest" description="Disordered" evidence="3">
    <location>
        <begin position="189"/>
        <end position="218"/>
    </location>
</feature>
<accession>A0ABR2UH93</accession>
<dbReference type="Gene3D" id="3.30.160.60">
    <property type="entry name" value="Classic Zinc Finger"/>
    <property type="match status" value="1"/>
</dbReference>
<dbReference type="SUPFAM" id="SSF57667">
    <property type="entry name" value="beta-beta-alpha zinc fingers"/>
    <property type="match status" value="1"/>
</dbReference>
<dbReference type="PROSITE" id="PS50157">
    <property type="entry name" value="ZINC_FINGER_C2H2_2"/>
    <property type="match status" value="1"/>
</dbReference>
<feature type="region of interest" description="Disordered" evidence="3">
    <location>
        <begin position="1"/>
        <end position="72"/>
    </location>
</feature>
<evidence type="ECO:0000313" key="5">
    <source>
        <dbReference type="EMBL" id="KAK9413805.1"/>
    </source>
</evidence>
<dbReference type="SMART" id="SM00355">
    <property type="entry name" value="ZnF_C2H2"/>
    <property type="match status" value="2"/>
</dbReference>
<keyword evidence="1" id="KW-0862">Zinc</keyword>
<keyword evidence="1" id="KW-0479">Metal-binding</keyword>
<dbReference type="PROSITE" id="PS00028">
    <property type="entry name" value="ZINC_FINGER_C2H2_1"/>
    <property type="match status" value="1"/>
</dbReference>
<keyword evidence="6" id="KW-1185">Reference proteome</keyword>
<evidence type="ECO:0000256" key="3">
    <source>
        <dbReference type="SAM" id="MobiDB-lite"/>
    </source>
</evidence>
<dbReference type="InterPro" id="IPR036236">
    <property type="entry name" value="Znf_C2H2_sf"/>
</dbReference>
<evidence type="ECO:0000256" key="2">
    <source>
        <dbReference type="SAM" id="Coils"/>
    </source>
</evidence>
<dbReference type="EMBL" id="JARVKF010000434">
    <property type="protein sequence ID" value="KAK9413805.1"/>
    <property type="molecule type" value="Genomic_DNA"/>
</dbReference>
<feature type="compositionally biased region" description="Basic and acidic residues" evidence="3">
    <location>
        <begin position="1"/>
        <end position="11"/>
    </location>
</feature>
<evidence type="ECO:0000256" key="1">
    <source>
        <dbReference type="PROSITE-ProRule" id="PRU00042"/>
    </source>
</evidence>
<evidence type="ECO:0000313" key="6">
    <source>
        <dbReference type="Proteomes" id="UP001408356"/>
    </source>
</evidence>
<keyword evidence="2" id="KW-0175">Coiled coil</keyword>
<comment type="caution">
    <text evidence="5">The sequence shown here is derived from an EMBL/GenBank/DDBJ whole genome shotgun (WGS) entry which is preliminary data.</text>
</comment>
<reference evidence="5 6" key="1">
    <citation type="journal article" date="2024" name="J. Plant Pathol.">
        <title>Sequence and assembly of the genome of Seiridium unicorne, isolate CBS 538.82, causal agent of cypress canker disease.</title>
        <authorList>
            <person name="Scali E."/>
            <person name="Rocca G.D."/>
            <person name="Danti R."/>
            <person name="Garbelotto M."/>
            <person name="Barberini S."/>
            <person name="Baroncelli R."/>
            <person name="Emiliani G."/>
        </authorList>
    </citation>
    <scope>NUCLEOTIDE SEQUENCE [LARGE SCALE GENOMIC DNA]</scope>
    <source>
        <strain evidence="5 6">BM-138-508</strain>
    </source>
</reference>
<dbReference type="Pfam" id="PF00096">
    <property type="entry name" value="zf-C2H2"/>
    <property type="match status" value="1"/>
</dbReference>
<dbReference type="Proteomes" id="UP001408356">
    <property type="component" value="Unassembled WGS sequence"/>
</dbReference>
<organism evidence="5 6">
    <name type="scientific">Seiridium unicorne</name>
    <dbReference type="NCBI Taxonomy" id="138068"/>
    <lineage>
        <taxon>Eukaryota</taxon>
        <taxon>Fungi</taxon>
        <taxon>Dikarya</taxon>
        <taxon>Ascomycota</taxon>
        <taxon>Pezizomycotina</taxon>
        <taxon>Sordariomycetes</taxon>
        <taxon>Xylariomycetidae</taxon>
        <taxon>Amphisphaeriales</taxon>
        <taxon>Sporocadaceae</taxon>
        <taxon>Seiridium</taxon>
    </lineage>
</organism>
<protein>
    <recommendedName>
        <fullName evidence="4">C2H2-type domain-containing protein</fullName>
    </recommendedName>
</protein>
<feature type="coiled-coil region" evidence="2">
    <location>
        <begin position="236"/>
        <end position="270"/>
    </location>
</feature>
<feature type="compositionally biased region" description="Basic and acidic residues" evidence="3">
    <location>
        <begin position="52"/>
        <end position="66"/>
    </location>
</feature>